<keyword evidence="2" id="KW-1185">Reference proteome</keyword>
<name>A0A8B2NQG0_9HYPH</name>
<dbReference type="EMBL" id="QHHQ01000005">
    <property type="protein sequence ID" value="RAH99251.1"/>
    <property type="molecule type" value="Genomic_DNA"/>
</dbReference>
<dbReference type="Proteomes" id="UP000249590">
    <property type="component" value="Unassembled WGS sequence"/>
</dbReference>
<proteinExistence type="predicted"/>
<organism evidence="1 2">
    <name type="scientific">Acuticoccus sediminis</name>
    <dbReference type="NCBI Taxonomy" id="2184697"/>
    <lineage>
        <taxon>Bacteria</taxon>
        <taxon>Pseudomonadati</taxon>
        <taxon>Pseudomonadota</taxon>
        <taxon>Alphaproteobacteria</taxon>
        <taxon>Hyphomicrobiales</taxon>
        <taxon>Amorphaceae</taxon>
        <taxon>Acuticoccus</taxon>
    </lineage>
</organism>
<gene>
    <name evidence="1" type="ORF">DLJ53_22170</name>
</gene>
<evidence type="ECO:0008006" key="3">
    <source>
        <dbReference type="Google" id="ProtNLM"/>
    </source>
</evidence>
<dbReference type="RefSeq" id="WP_111349352.1">
    <property type="nucleotide sequence ID" value="NZ_JAIWKD010000006.1"/>
</dbReference>
<dbReference type="AlphaFoldDB" id="A0A8B2NQG0"/>
<accession>A0A8B2NQG0</accession>
<comment type="caution">
    <text evidence="1">The sequence shown here is derived from an EMBL/GenBank/DDBJ whole genome shotgun (WGS) entry which is preliminary data.</text>
</comment>
<reference evidence="1 2" key="1">
    <citation type="submission" date="2018-05" db="EMBL/GenBank/DDBJ databases">
        <title>Acuticoccus sediminis sp. nov., isolated from deep-sea sediment of Indian Ocean.</title>
        <authorList>
            <person name="Liu X."/>
            <person name="Lai Q."/>
            <person name="Du Y."/>
            <person name="Sun F."/>
            <person name="Zhang X."/>
            <person name="Wang S."/>
            <person name="Shao Z."/>
        </authorList>
    </citation>
    <scope>NUCLEOTIDE SEQUENCE [LARGE SCALE GENOMIC DNA]</scope>
    <source>
        <strain evidence="1 2">PTG4-2</strain>
    </source>
</reference>
<dbReference type="Pfam" id="PF13318">
    <property type="entry name" value="AtzG-like"/>
    <property type="match status" value="1"/>
</dbReference>
<dbReference type="InterPro" id="IPR025148">
    <property type="entry name" value="AtzG-like"/>
</dbReference>
<protein>
    <recommendedName>
        <fullName evidence="3">DUF4089 domain-containing protein</fullName>
    </recommendedName>
</protein>
<evidence type="ECO:0000313" key="1">
    <source>
        <dbReference type="EMBL" id="RAH99251.1"/>
    </source>
</evidence>
<sequence>MPDDRTISADNAVADAELDAMAKLVGLDIPAAFRDGVRHQLALNARLVAPLERFTPDADAAPAPVFEP</sequence>
<evidence type="ECO:0000313" key="2">
    <source>
        <dbReference type="Proteomes" id="UP000249590"/>
    </source>
</evidence>